<gene>
    <name evidence="1" type="ORF">G3435_09080</name>
</gene>
<proteinExistence type="predicted"/>
<dbReference type="AlphaFoldDB" id="A0A6M0CYA0"/>
<dbReference type="EMBL" id="JAAHBV010000181">
    <property type="protein sequence ID" value="NER60097.1"/>
    <property type="molecule type" value="Genomic_DNA"/>
</dbReference>
<protein>
    <submittedName>
        <fullName evidence="1">Aliphatic sulfonate ABC transporter substrate-binding protein</fullName>
    </submittedName>
</protein>
<organism evidence="1 2">
    <name type="scientific">Pseudomonas brassicae</name>
    <dbReference type="NCBI Taxonomy" id="2708063"/>
    <lineage>
        <taxon>Bacteria</taxon>
        <taxon>Pseudomonadati</taxon>
        <taxon>Pseudomonadota</taxon>
        <taxon>Gammaproteobacteria</taxon>
        <taxon>Pseudomonadales</taxon>
        <taxon>Pseudomonadaceae</taxon>
        <taxon>Pseudomonas</taxon>
    </lineage>
</organism>
<comment type="caution">
    <text evidence="1">The sequence shown here is derived from an EMBL/GenBank/DDBJ whole genome shotgun (WGS) entry which is preliminary data.</text>
</comment>
<evidence type="ECO:0000313" key="2">
    <source>
        <dbReference type="Proteomes" id="UP000480410"/>
    </source>
</evidence>
<feature type="non-terminal residue" evidence="1">
    <location>
        <position position="32"/>
    </location>
</feature>
<evidence type="ECO:0000313" key="1">
    <source>
        <dbReference type="EMBL" id="NER60097.1"/>
    </source>
</evidence>
<accession>A0A6M0CYA0</accession>
<dbReference type="Proteomes" id="UP000480410">
    <property type="component" value="Unassembled WGS sequence"/>
</dbReference>
<name>A0A6M0CYA0_9PSED</name>
<reference evidence="1 2" key="1">
    <citation type="submission" date="2020-02" db="EMBL/GenBank/DDBJ databases">
        <title>Broccoli isolated Pseudomonas sp.</title>
        <authorList>
            <person name="Fujikawa T."/>
            <person name="Sawada H."/>
        </authorList>
    </citation>
    <scope>NUCLEOTIDE SEQUENCE [LARGE SCALE GENOMIC DNA]</scope>
    <source>
        <strain evidence="1 2">MAFF212428</strain>
    </source>
</reference>
<sequence>MKVFAMIGAGLALLGLATTVQADPASLRIGYQ</sequence>